<feature type="compositionally biased region" description="Basic and acidic residues" evidence="1">
    <location>
        <begin position="53"/>
        <end position="66"/>
    </location>
</feature>
<dbReference type="PANTHER" id="PTHR39299">
    <property type="entry name" value="TRANSMEMBRANE PROTEIN"/>
    <property type="match status" value="1"/>
</dbReference>
<keyword evidence="2" id="KW-0472">Membrane</keyword>
<organism evidence="4 5">
    <name type="scientific">Orchesella cincta</name>
    <name type="common">Springtail</name>
    <name type="synonym">Podura cincta</name>
    <dbReference type="NCBI Taxonomy" id="48709"/>
    <lineage>
        <taxon>Eukaryota</taxon>
        <taxon>Metazoa</taxon>
        <taxon>Ecdysozoa</taxon>
        <taxon>Arthropoda</taxon>
        <taxon>Hexapoda</taxon>
        <taxon>Collembola</taxon>
        <taxon>Entomobryomorpha</taxon>
        <taxon>Entomobryoidea</taxon>
        <taxon>Orchesellidae</taxon>
        <taxon>Orchesellinae</taxon>
        <taxon>Orchesella</taxon>
    </lineage>
</organism>
<dbReference type="OMA" id="LTIPIMW"/>
<dbReference type="InterPro" id="IPR056691">
    <property type="entry name" value="DUF7789"/>
</dbReference>
<feature type="domain" description="DUF7789" evidence="3">
    <location>
        <begin position="316"/>
        <end position="447"/>
    </location>
</feature>
<proteinExistence type="predicted"/>
<evidence type="ECO:0000259" key="3">
    <source>
        <dbReference type="Pfam" id="PF25044"/>
    </source>
</evidence>
<dbReference type="STRING" id="48709.A0A1D2NEL6"/>
<feature type="transmembrane region" description="Helical" evidence="2">
    <location>
        <begin position="358"/>
        <end position="384"/>
    </location>
</feature>
<feature type="region of interest" description="Disordered" evidence="1">
    <location>
        <begin position="44"/>
        <end position="66"/>
    </location>
</feature>
<reference evidence="4 5" key="1">
    <citation type="journal article" date="2016" name="Genome Biol. Evol.">
        <title>Gene Family Evolution Reflects Adaptation to Soil Environmental Stressors in the Genome of the Collembolan Orchesella cincta.</title>
        <authorList>
            <person name="Faddeeva-Vakhrusheva A."/>
            <person name="Derks M.F."/>
            <person name="Anvar S.Y."/>
            <person name="Agamennone V."/>
            <person name="Suring W."/>
            <person name="Smit S."/>
            <person name="van Straalen N.M."/>
            <person name="Roelofs D."/>
        </authorList>
    </citation>
    <scope>NUCLEOTIDE SEQUENCE [LARGE SCALE GENOMIC DNA]</scope>
    <source>
        <tissue evidence="4">Mixed pool</tissue>
    </source>
</reference>
<evidence type="ECO:0000256" key="1">
    <source>
        <dbReference type="SAM" id="MobiDB-lite"/>
    </source>
</evidence>
<keyword evidence="2" id="KW-0812">Transmembrane</keyword>
<feature type="transmembrane region" description="Helical" evidence="2">
    <location>
        <begin position="219"/>
        <end position="236"/>
    </location>
</feature>
<protein>
    <recommendedName>
        <fullName evidence="3">DUF7789 domain-containing protein</fullName>
    </recommendedName>
</protein>
<feature type="region of interest" description="Disordered" evidence="1">
    <location>
        <begin position="80"/>
        <end position="103"/>
    </location>
</feature>
<sequence>MSRFFGLQVEPSAQSAFQHDYWEEFTKVNDTFAHDPDINVVRVSSKNAAKKKKNEEDAGSKGERFRKFFRDKADNAKDLVFKTKKAENSSEKPNDRGGGDISEVEKPINLHNRIYPDLPEDYVPRGEDIHHDDIRKALQGSSSQDEDEETEYVSVAVQTDMSYLRDVEEVLPYSCCFCCRSSTPCVVWAFVAISLLFFKMGAIVTGRWIYLSNSSFDEIVFYIAFTVCLMFATFYFRHGTKYHNPFDLMFLVLTIPIMWGLLAFTTFFLKKDIFFYVGSVVYTIFVLPYIAMGIYIAYRFWTSGKMFLRRVEGDRPLEPFCRKLFFAEGLMIFDGQLSICASIISMSTTVNYQEIKHVWISSLIFGPISICITIVWIIVGYLAMRNESKILTWIFTLLSANQIILIVGMLLKRPRAPGSQYLFVNVAMVFSSTIVLSIHICLLVVLWNWIVPSYGKGLKGA</sequence>
<dbReference type="EMBL" id="LJIJ01000065">
    <property type="protein sequence ID" value="ODN03718.1"/>
    <property type="molecule type" value="Genomic_DNA"/>
</dbReference>
<feature type="transmembrane region" description="Helical" evidence="2">
    <location>
        <begin position="423"/>
        <end position="450"/>
    </location>
</feature>
<feature type="transmembrane region" description="Helical" evidence="2">
    <location>
        <begin position="274"/>
        <end position="298"/>
    </location>
</feature>
<dbReference type="PANTHER" id="PTHR39299:SF1">
    <property type="entry name" value="TRANSMEMBRANE PROTEIN"/>
    <property type="match status" value="1"/>
</dbReference>
<feature type="transmembrane region" description="Helical" evidence="2">
    <location>
        <begin position="186"/>
        <end position="210"/>
    </location>
</feature>
<dbReference type="Pfam" id="PF25044">
    <property type="entry name" value="DUF7789"/>
    <property type="match status" value="1"/>
</dbReference>
<feature type="transmembrane region" description="Helical" evidence="2">
    <location>
        <begin position="390"/>
        <end position="411"/>
    </location>
</feature>
<keyword evidence="5" id="KW-1185">Reference proteome</keyword>
<feature type="non-terminal residue" evidence="4">
    <location>
        <position position="461"/>
    </location>
</feature>
<dbReference type="AlphaFoldDB" id="A0A1D2NEL6"/>
<evidence type="ECO:0000313" key="4">
    <source>
        <dbReference type="EMBL" id="ODN03718.1"/>
    </source>
</evidence>
<accession>A0A1D2NEL6</accession>
<comment type="caution">
    <text evidence="4">The sequence shown here is derived from an EMBL/GenBank/DDBJ whole genome shotgun (WGS) entry which is preliminary data.</text>
</comment>
<name>A0A1D2NEL6_ORCCI</name>
<evidence type="ECO:0000256" key="2">
    <source>
        <dbReference type="SAM" id="Phobius"/>
    </source>
</evidence>
<evidence type="ECO:0000313" key="5">
    <source>
        <dbReference type="Proteomes" id="UP000094527"/>
    </source>
</evidence>
<keyword evidence="2" id="KW-1133">Transmembrane helix</keyword>
<dbReference type="OrthoDB" id="2448307at2759"/>
<dbReference type="Proteomes" id="UP000094527">
    <property type="component" value="Unassembled WGS sequence"/>
</dbReference>
<gene>
    <name evidence="4" type="ORF">Ocin01_02954</name>
</gene>
<feature type="transmembrane region" description="Helical" evidence="2">
    <location>
        <begin position="248"/>
        <end position="269"/>
    </location>
</feature>